<organism evidence="1 2">
    <name type="scientific">Ameca splendens</name>
    <dbReference type="NCBI Taxonomy" id="208324"/>
    <lineage>
        <taxon>Eukaryota</taxon>
        <taxon>Metazoa</taxon>
        <taxon>Chordata</taxon>
        <taxon>Craniata</taxon>
        <taxon>Vertebrata</taxon>
        <taxon>Euteleostomi</taxon>
        <taxon>Actinopterygii</taxon>
        <taxon>Neopterygii</taxon>
        <taxon>Teleostei</taxon>
        <taxon>Neoteleostei</taxon>
        <taxon>Acanthomorphata</taxon>
        <taxon>Ovalentaria</taxon>
        <taxon>Atherinomorphae</taxon>
        <taxon>Cyprinodontiformes</taxon>
        <taxon>Goodeidae</taxon>
        <taxon>Ameca</taxon>
    </lineage>
</organism>
<dbReference type="EMBL" id="JAHRIP010023598">
    <property type="protein sequence ID" value="MEQ2289541.1"/>
    <property type="molecule type" value="Genomic_DNA"/>
</dbReference>
<protein>
    <submittedName>
        <fullName evidence="1">Uncharacterized protein</fullName>
    </submittedName>
</protein>
<comment type="caution">
    <text evidence="1">The sequence shown here is derived from an EMBL/GenBank/DDBJ whole genome shotgun (WGS) entry which is preliminary data.</text>
</comment>
<evidence type="ECO:0000313" key="2">
    <source>
        <dbReference type="Proteomes" id="UP001469553"/>
    </source>
</evidence>
<proteinExistence type="predicted"/>
<keyword evidence="2" id="KW-1185">Reference proteome</keyword>
<dbReference type="Proteomes" id="UP001469553">
    <property type="component" value="Unassembled WGS sequence"/>
</dbReference>
<sequence>MKLILHYLKRIPLSENGVAVLFVSSPATIHQRAPCSRLLGSKCCLLLYLSTGAAHHGQSAFSFRQHKRTGSQSFSARVLTVTGNSKPSPAPCLLGASSSTHLFPSLWRISVKYQDSVNLWISSP</sequence>
<evidence type="ECO:0000313" key="1">
    <source>
        <dbReference type="EMBL" id="MEQ2289541.1"/>
    </source>
</evidence>
<accession>A0ABV0Y769</accession>
<name>A0ABV0Y769_9TELE</name>
<reference evidence="1 2" key="1">
    <citation type="submission" date="2021-06" db="EMBL/GenBank/DDBJ databases">
        <authorList>
            <person name="Palmer J.M."/>
        </authorList>
    </citation>
    <scope>NUCLEOTIDE SEQUENCE [LARGE SCALE GENOMIC DNA]</scope>
    <source>
        <strain evidence="1 2">AS_MEX2019</strain>
        <tissue evidence="1">Muscle</tissue>
    </source>
</reference>
<gene>
    <name evidence="1" type="ORF">AMECASPLE_034182</name>
</gene>